<dbReference type="SUPFAM" id="SSF54373">
    <property type="entry name" value="FAD-linked reductases, C-terminal domain"/>
    <property type="match status" value="1"/>
</dbReference>
<comment type="caution">
    <text evidence="1">The sequence shown here is derived from an EMBL/GenBank/DDBJ whole genome shotgun (WGS) entry which is preliminary data.</text>
</comment>
<name>A0A4U0GRB6_9SPHI</name>
<accession>A0A4U0GRB6</accession>
<organism evidence="1 2">
    <name type="scientific">Sphingobacterium alkalisoli</name>
    <dbReference type="NCBI Taxonomy" id="1874115"/>
    <lineage>
        <taxon>Bacteria</taxon>
        <taxon>Pseudomonadati</taxon>
        <taxon>Bacteroidota</taxon>
        <taxon>Sphingobacteriia</taxon>
        <taxon>Sphingobacteriales</taxon>
        <taxon>Sphingobacteriaceae</taxon>
        <taxon>Sphingobacterium</taxon>
    </lineage>
</organism>
<sequence>MRQITFGAGRQVMRNSDDIGQRLKDNLLNGEWSEWRVHSHMMAEAIPKQENKVWLDVQKKDK</sequence>
<keyword evidence="2" id="KW-1185">Reference proteome</keyword>
<proteinExistence type="predicted"/>
<dbReference type="Proteomes" id="UP000309872">
    <property type="component" value="Unassembled WGS sequence"/>
</dbReference>
<dbReference type="AlphaFoldDB" id="A0A4U0GRB6"/>
<evidence type="ECO:0000313" key="1">
    <source>
        <dbReference type="EMBL" id="TJY61443.1"/>
    </source>
</evidence>
<dbReference type="EMBL" id="SUKA01000009">
    <property type="protein sequence ID" value="TJY61443.1"/>
    <property type="molecule type" value="Genomic_DNA"/>
</dbReference>
<gene>
    <name evidence="1" type="ORF">FAZ19_21320</name>
</gene>
<dbReference type="OrthoDB" id="9787779at2"/>
<dbReference type="RefSeq" id="WP_136822797.1">
    <property type="nucleotide sequence ID" value="NZ_BMJX01000009.1"/>
</dbReference>
<reference evidence="1 2" key="1">
    <citation type="submission" date="2019-04" db="EMBL/GenBank/DDBJ databases">
        <title>Sphingobacterium olei sp. nov., isolated from oil-contaminated soil.</title>
        <authorList>
            <person name="Liu B."/>
        </authorList>
    </citation>
    <scope>NUCLEOTIDE SEQUENCE [LARGE SCALE GENOMIC DNA]</scope>
    <source>
        <strain evidence="1 2">Y3L14</strain>
    </source>
</reference>
<protein>
    <submittedName>
        <fullName evidence="1">Uncharacterized protein</fullName>
    </submittedName>
</protein>
<evidence type="ECO:0000313" key="2">
    <source>
        <dbReference type="Proteomes" id="UP000309872"/>
    </source>
</evidence>